<dbReference type="PANTHER" id="PTHR45833:SF1">
    <property type="entry name" value="METHIONINE SYNTHASE"/>
    <property type="match status" value="1"/>
</dbReference>
<dbReference type="FunFam" id="3.20.20.330:FF:000001">
    <property type="entry name" value="Methionine synthase"/>
    <property type="match status" value="1"/>
</dbReference>
<dbReference type="CDD" id="cd00740">
    <property type="entry name" value="MeTr"/>
    <property type="match status" value="1"/>
</dbReference>
<dbReference type="GO" id="GO:0008705">
    <property type="term" value="F:methionine synthase activity"/>
    <property type="evidence" value="ECO:0007669"/>
    <property type="project" value="UniProtKB-UniRule"/>
</dbReference>
<accession>A0A7W9SRB8</accession>
<dbReference type="GO" id="GO:0031419">
    <property type="term" value="F:cobalamin binding"/>
    <property type="evidence" value="ECO:0007669"/>
    <property type="project" value="UniProtKB-UniRule"/>
</dbReference>
<dbReference type="GO" id="GO:0050667">
    <property type="term" value="P:homocysteine metabolic process"/>
    <property type="evidence" value="ECO:0007669"/>
    <property type="project" value="TreeGrafter"/>
</dbReference>
<evidence type="ECO:0000256" key="6">
    <source>
        <dbReference type="ARBA" id="ARBA00012032"/>
    </source>
</evidence>
<feature type="binding site" evidence="22 24">
    <location>
        <position position="242"/>
    </location>
    <ligand>
        <name>Zn(2+)</name>
        <dbReference type="ChEBI" id="CHEBI:29105"/>
    </ligand>
</feature>
<dbReference type="PIRSF" id="PIRSF000381">
    <property type="entry name" value="MetH"/>
    <property type="match status" value="1"/>
</dbReference>
<dbReference type="Proteomes" id="UP000520814">
    <property type="component" value="Unassembled WGS sequence"/>
</dbReference>
<dbReference type="InterPro" id="IPR003759">
    <property type="entry name" value="Cbl-bd_cap"/>
</dbReference>
<dbReference type="EC" id="2.1.1.13" evidence="6 20"/>
<dbReference type="FunFam" id="1.10.1240.10:FF:000001">
    <property type="entry name" value="Methionine synthase"/>
    <property type="match status" value="1"/>
</dbReference>
<dbReference type="Gene3D" id="3.20.20.20">
    <property type="entry name" value="Dihydropteroate synthase-like"/>
    <property type="match status" value="1"/>
</dbReference>
<evidence type="ECO:0000256" key="20">
    <source>
        <dbReference type="NCBIfam" id="TIGR02082"/>
    </source>
</evidence>
<evidence type="ECO:0000256" key="9">
    <source>
        <dbReference type="ARBA" id="ARBA00022605"/>
    </source>
</evidence>
<dbReference type="GO" id="GO:0008270">
    <property type="term" value="F:zinc ion binding"/>
    <property type="evidence" value="ECO:0007669"/>
    <property type="project" value="UniProtKB-UniRule"/>
</dbReference>
<dbReference type="PROSITE" id="PS51337">
    <property type="entry name" value="B12_BINDING_NTER"/>
    <property type="match status" value="1"/>
</dbReference>
<name>A0A7W9SRB8_ARMRO</name>
<evidence type="ECO:0000256" key="1">
    <source>
        <dbReference type="ARBA" id="ARBA00001700"/>
    </source>
</evidence>
<dbReference type="SMART" id="SM01018">
    <property type="entry name" value="B12-binding_2"/>
    <property type="match status" value="1"/>
</dbReference>
<dbReference type="InterPro" id="IPR037010">
    <property type="entry name" value="VitB12-dep_Met_synth_activ_sf"/>
</dbReference>
<evidence type="ECO:0000256" key="19">
    <source>
        <dbReference type="ARBA" id="ARBA00031040"/>
    </source>
</evidence>
<dbReference type="InterPro" id="IPR036594">
    <property type="entry name" value="Meth_synthase_dom"/>
</dbReference>
<keyword evidence="16 21" id="KW-0486">Methionine biosynthesis</keyword>
<feature type="binding site" evidence="23">
    <location>
        <begin position="1197"/>
        <end position="1198"/>
    </location>
    <ligand>
        <name>S-adenosyl-L-methionine</name>
        <dbReference type="ChEBI" id="CHEBI:59789"/>
    </ligand>
</feature>
<dbReference type="UniPathway" id="UPA00051">
    <property type="reaction ID" value="UER00081"/>
</dbReference>
<feature type="domain" description="B12-binding N-terminal" evidence="30">
    <location>
        <begin position="646"/>
        <end position="740"/>
    </location>
</feature>
<evidence type="ECO:0000256" key="11">
    <source>
        <dbReference type="ARBA" id="ARBA00022679"/>
    </source>
</evidence>
<dbReference type="PANTHER" id="PTHR45833">
    <property type="entry name" value="METHIONINE SYNTHASE"/>
    <property type="match status" value="1"/>
</dbReference>
<feature type="binding site" evidence="23">
    <location>
        <position position="1143"/>
    </location>
    <ligand>
        <name>S-adenosyl-L-methionine</name>
        <dbReference type="ChEBI" id="CHEBI:59789"/>
    </ligand>
</feature>
<comment type="cofactor">
    <cofactor evidence="3 21 22">
        <name>methylcob(III)alamin</name>
        <dbReference type="ChEBI" id="CHEBI:28115"/>
    </cofactor>
</comment>
<evidence type="ECO:0000313" key="32">
    <source>
        <dbReference type="Proteomes" id="UP000520814"/>
    </source>
</evidence>
<dbReference type="InterPro" id="IPR033706">
    <property type="entry name" value="Met_synthase_B12-bd"/>
</dbReference>
<dbReference type="FunFam" id="3.20.20.20:FF:000002">
    <property type="entry name" value="Methionine synthase"/>
    <property type="match status" value="1"/>
</dbReference>
<dbReference type="InterPro" id="IPR011822">
    <property type="entry name" value="MetH"/>
</dbReference>
<evidence type="ECO:0000256" key="10">
    <source>
        <dbReference type="ARBA" id="ARBA00022628"/>
    </source>
</evidence>
<dbReference type="SUPFAM" id="SSF82282">
    <property type="entry name" value="Homocysteine S-methyltransferase"/>
    <property type="match status" value="1"/>
</dbReference>
<sequence>MSADFRAHLAQRILLIDGSYGVLLQKKGLEEADFRGERFKDHPKDVKNNPDLLNLTQPQIVAETHQAYIDAGAELIETNTFTATTISQEDYGLQDWADEMSLEGARICRQVVDAAIAKDGKPRWVAGSIGPLNRSASVVVDADRPAYRNVSWDELVETYSRQTRALIDGGVDVLLCETTFDTLNLKAALFAIGELLTELGRDIPVMASCFVDLAGGNLSGQDIEALWYSIRHFPLTAVGLNCSLGPKEMRPILARLAELADIPIIAYPNAGLPDALSETGFPETPETMGPLLREWAEAGLVNIIGGCCGNSPAHIKAIGEAVKGLPPRVVPTVEPYLRLAGTLPFVVRPETNFVNIGERCNVAGSSKFLKLIQEEKFEDALSVALEQVDNGAQVIDICFDDQGMLDREACMTHFLKLIQAEPGINKVPLMIDSSRWEVVEAGLKCSVGKSIANSIAIKDDVEKFKRQARLLKQYGAAAVVMAFDEVGQADTYERKIEVCERAYRILVDEVGFPPEDIIFDPNILVVGTGMEEHANYGVDFIKTVSWIKANLPGAKVSGGVSNLSFSFRGNNVVREAMHSAFLYHAIQAGMDMGIVNAGQLPVYEDIPKELLEHVEDVIFNRRPDATERLLTLAETVKGKGKKAAGADDAWRSGTVEERLQHALLKGLTDYIEADTLEALAKYQRPLLVIEGPLMDGMNVVGDLFGAGKMFLPQVVKSARVMKRSVAVLTPYLEAEKAQNATGSQGKMLIATVKGDVHDIGKNIVGVVVSCNNYEVIDMGVMVPCDKILDKAREIGADVIGLSGLITPSLDEMIHVAKEMTRQGFDIPLLIGGATTSRLHTAVKIAPHYAKTVHVLDASRAVGVLQNLIGAESDAYLAENTAMQEAARAQHAQRQQKTVLLSLEKARENRWRATRPYTPPTPSFTGVRVLDNIPLAELVPFIDWTPFFISWELHGKYPAIFDDEIVGTEARKLFADAQAMLQQVVAEEWIGARAVYGFFPATPVGDDIVLVSPLTPAERGDNKETDSLNPPRRAGDGGEVRLHSLRQQSEKRAGEPNRCLTDFLAPEGDHLGAFAVTAGIGMAERVEAFKAAGDDYSAILLEALADRFAEATAEWLHSRARREWGFGDSLTSEQLIKEEYQGIRPAPGYPACPDHTEKITLFSLLQPERIGMTLTESMAMYPASSVSGWYFAHPESDYFAVGKIDRDQVADYAQRKGWTLAEAERWLAPALGYEPETIK</sequence>
<evidence type="ECO:0000256" key="21">
    <source>
        <dbReference type="PIRNR" id="PIRNR000381"/>
    </source>
</evidence>
<evidence type="ECO:0000259" key="26">
    <source>
        <dbReference type="PROSITE" id="PS50970"/>
    </source>
</evidence>
<dbReference type="Pfam" id="PF02310">
    <property type="entry name" value="B12-binding"/>
    <property type="match status" value="1"/>
</dbReference>
<evidence type="ECO:0000259" key="29">
    <source>
        <dbReference type="PROSITE" id="PS51332"/>
    </source>
</evidence>
<keyword evidence="32" id="KW-1185">Reference proteome</keyword>
<feature type="binding site" evidence="23">
    <location>
        <position position="942"/>
    </location>
    <ligand>
        <name>S-adenosyl-L-methionine</name>
        <dbReference type="ChEBI" id="CHEBI:59789"/>
    </ligand>
</feature>
<feature type="binding site" evidence="23">
    <location>
        <begin position="754"/>
        <end position="758"/>
    </location>
    <ligand>
        <name>methylcob(III)alamin</name>
        <dbReference type="ChEBI" id="CHEBI:28115"/>
    </ligand>
</feature>
<evidence type="ECO:0000256" key="12">
    <source>
        <dbReference type="ARBA" id="ARBA00022691"/>
    </source>
</evidence>
<dbReference type="PROSITE" id="PS50974">
    <property type="entry name" value="ADOMET_ACTIVATION"/>
    <property type="match status" value="1"/>
</dbReference>
<dbReference type="NCBIfam" id="TIGR02082">
    <property type="entry name" value="metH"/>
    <property type="match status" value="1"/>
</dbReference>
<evidence type="ECO:0000259" key="27">
    <source>
        <dbReference type="PROSITE" id="PS50972"/>
    </source>
</evidence>
<dbReference type="SUPFAM" id="SSF51717">
    <property type="entry name" value="Dihydropteroate synthetase-like"/>
    <property type="match status" value="1"/>
</dbReference>
<comment type="function">
    <text evidence="18 21">Catalyzes the transfer of a methyl group from methyl-cobalamin to homocysteine, yielding enzyme-bound cob(I)alamin and methionine. Subsequently, remethylates the cofactor using methyltetrahydrofolate.</text>
</comment>
<dbReference type="Gene3D" id="1.10.288.10">
    <property type="entry name" value="Cobalamin-dependent Methionine Synthase, domain 2"/>
    <property type="match status" value="1"/>
</dbReference>
<evidence type="ECO:0000256" key="14">
    <source>
        <dbReference type="ARBA" id="ARBA00022737"/>
    </source>
</evidence>
<dbReference type="GO" id="GO:0046653">
    <property type="term" value="P:tetrahydrofolate metabolic process"/>
    <property type="evidence" value="ECO:0007669"/>
    <property type="project" value="TreeGrafter"/>
</dbReference>
<reference evidence="31 32" key="1">
    <citation type="submission" date="2020-08" db="EMBL/GenBank/DDBJ databases">
        <title>Genomic Encyclopedia of Type Strains, Phase IV (KMG-IV): sequencing the most valuable type-strain genomes for metagenomic binning, comparative biology and taxonomic classification.</title>
        <authorList>
            <person name="Goeker M."/>
        </authorList>
    </citation>
    <scope>NUCLEOTIDE SEQUENCE [LARGE SCALE GENOMIC DNA]</scope>
    <source>
        <strain evidence="31 32">DSM 23562</strain>
    </source>
</reference>
<comment type="caution">
    <text evidence="31">The sequence shown here is derived from an EMBL/GenBank/DDBJ whole genome shotgun (WGS) entry which is preliminary data.</text>
</comment>
<dbReference type="RefSeq" id="WP_184198290.1">
    <property type="nucleotide sequence ID" value="NZ_JACHGW010000003.1"/>
</dbReference>
<dbReference type="GO" id="GO:0032259">
    <property type="term" value="P:methylation"/>
    <property type="evidence" value="ECO:0007669"/>
    <property type="project" value="UniProtKB-KW"/>
</dbReference>
<comment type="catalytic activity">
    <reaction evidence="1 21">
        <text>(6S)-5-methyl-5,6,7,8-tetrahydrofolate + L-homocysteine = (6S)-5,6,7,8-tetrahydrofolate + L-methionine</text>
        <dbReference type="Rhea" id="RHEA:11172"/>
        <dbReference type="ChEBI" id="CHEBI:18608"/>
        <dbReference type="ChEBI" id="CHEBI:57453"/>
        <dbReference type="ChEBI" id="CHEBI:57844"/>
        <dbReference type="ChEBI" id="CHEBI:58199"/>
        <dbReference type="EC" id="2.1.1.13"/>
    </reaction>
</comment>
<evidence type="ECO:0000256" key="7">
    <source>
        <dbReference type="ARBA" id="ARBA00013998"/>
    </source>
</evidence>
<dbReference type="InterPro" id="IPR003726">
    <property type="entry name" value="HCY_dom"/>
</dbReference>
<dbReference type="PROSITE" id="PS51332">
    <property type="entry name" value="B12_BINDING"/>
    <property type="match status" value="1"/>
</dbReference>
<keyword evidence="12 21" id="KW-0949">S-adenosyl-L-methionine</keyword>
<feature type="binding site" evidence="23">
    <location>
        <position position="857"/>
    </location>
    <ligand>
        <name>methylcob(III)alamin</name>
        <dbReference type="ChEBI" id="CHEBI:28115"/>
    </ligand>
</feature>
<feature type="domain" description="B12-binding" evidence="29">
    <location>
        <begin position="744"/>
        <end position="878"/>
    </location>
</feature>
<dbReference type="InterPro" id="IPR036724">
    <property type="entry name" value="Cobalamin-bd_sf"/>
</dbReference>
<comment type="similarity">
    <text evidence="5">Belongs to the vitamin-B12 dependent methionine synthase family.</text>
</comment>
<evidence type="ECO:0000259" key="28">
    <source>
        <dbReference type="PROSITE" id="PS50974"/>
    </source>
</evidence>
<evidence type="ECO:0000256" key="25">
    <source>
        <dbReference type="SAM" id="MobiDB-lite"/>
    </source>
</evidence>
<feature type="binding site" description="axial binding residue" evidence="22">
    <location>
        <position position="757"/>
    </location>
    <ligand>
        <name>methylcob(III)alamin</name>
        <dbReference type="ChEBI" id="CHEBI:28115"/>
    </ligand>
    <ligandPart>
        <name>Co</name>
        <dbReference type="ChEBI" id="CHEBI:27638"/>
    </ligandPart>
</feature>
<evidence type="ECO:0000256" key="17">
    <source>
        <dbReference type="ARBA" id="ARBA00023285"/>
    </source>
</evidence>
<keyword evidence="8 21" id="KW-0489">Methyltransferase</keyword>
<keyword evidence="17 21" id="KW-0170">Cobalt</keyword>
<dbReference type="Pfam" id="PF02607">
    <property type="entry name" value="B12-binding_2"/>
    <property type="match status" value="1"/>
</dbReference>
<dbReference type="Pfam" id="PF02574">
    <property type="entry name" value="S-methyl_trans"/>
    <property type="match status" value="1"/>
</dbReference>
<feature type="binding site" evidence="23">
    <location>
        <position position="690"/>
    </location>
    <ligand>
        <name>methylcob(III)alamin</name>
        <dbReference type="ChEBI" id="CHEBI:28115"/>
    </ligand>
</feature>
<feature type="region of interest" description="Disordered" evidence="25">
    <location>
        <begin position="1014"/>
        <end position="1040"/>
    </location>
</feature>
<keyword evidence="15 21" id="KW-0862">Zinc</keyword>
<feature type="domain" description="Pterin-binding" evidence="27">
    <location>
        <begin position="353"/>
        <end position="615"/>
    </location>
</feature>
<dbReference type="Gene3D" id="1.10.1240.10">
    <property type="entry name" value="Methionine synthase domain"/>
    <property type="match status" value="1"/>
</dbReference>
<dbReference type="Gene3D" id="3.20.20.330">
    <property type="entry name" value="Homocysteine-binding-like domain"/>
    <property type="match status" value="1"/>
</dbReference>
<evidence type="ECO:0000256" key="24">
    <source>
        <dbReference type="PROSITE-ProRule" id="PRU00333"/>
    </source>
</evidence>
<feature type="binding site" evidence="22 24">
    <location>
        <position position="307"/>
    </location>
    <ligand>
        <name>Zn(2+)</name>
        <dbReference type="ChEBI" id="CHEBI:29105"/>
    </ligand>
</feature>
<evidence type="ECO:0000256" key="3">
    <source>
        <dbReference type="ARBA" id="ARBA00001956"/>
    </source>
</evidence>
<dbReference type="NCBIfam" id="NF007024">
    <property type="entry name" value="PRK09490.1"/>
    <property type="match status" value="1"/>
</dbReference>
<dbReference type="InterPro" id="IPR004223">
    <property type="entry name" value="VitB12-dep_Met_synth_activ_dom"/>
</dbReference>
<dbReference type="InterPro" id="IPR036589">
    <property type="entry name" value="HCY_dom_sf"/>
</dbReference>
<comment type="pathway">
    <text evidence="4 21">Amino-acid biosynthesis; L-methionine biosynthesis via de novo pathway; L-methionine from L-homocysteine (MetH route): step 1/1.</text>
</comment>
<keyword evidence="11 21" id="KW-0808">Transferase</keyword>
<dbReference type="PROSITE" id="PS50970">
    <property type="entry name" value="HCY"/>
    <property type="match status" value="1"/>
</dbReference>
<dbReference type="CDD" id="cd02069">
    <property type="entry name" value="methionine_synthase_B12_BD"/>
    <property type="match status" value="1"/>
</dbReference>
<proteinExistence type="inferred from homology"/>
<keyword evidence="13 21" id="KW-0479">Metal-binding</keyword>
<dbReference type="InterPro" id="IPR000489">
    <property type="entry name" value="Pterin-binding_dom"/>
</dbReference>
<comment type="cofactor">
    <cofactor evidence="2 21 24">
        <name>Zn(2+)</name>
        <dbReference type="ChEBI" id="CHEBI:29105"/>
    </cofactor>
</comment>
<dbReference type="PROSITE" id="PS50972">
    <property type="entry name" value="PTERIN_BINDING"/>
    <property type="match status" value="1"/>
</dbReference>
<dbReference type="SUPFAM" id="SSF56507">
    <property type="entry name" value="Methionine synthase activation domain-like"/>
    <property type="match status" value="1"/>
</dbReference>
<feature type="domain" description="AdoMet activation" evidence="28">
    <location>
        <begin position="893"/>
        <end position="1235"/>
    </location>
</feature>
<gene>
    <name evidence="31" type="ORF">HNQ39_003212</name>
</gene>
<comment type="domain">
    <text evidence="21">Modular enzyme with four functionally distinct domains. The isolated Hcy-binding domain catalyzes methyl transfer from free methylcobalamin to homocysteine. The Hcy-binding domain in association with the pterin-binding domain catalyzes the methylation of cob(I)alamin by methyltetrahydrofolate and the methylation of homocysteine. The B12-binding domain binds the cofactor. The AdoMet activation domain binds S-adenosyl-L-methionine. Under aerobic conditions cob(I)alamin can be converted to inactive cob(II)alamin. Reductive methylation by S-adenosyl-L-methionine and flavodoxin regenerates methylcobalamin.</text>
</comment>
<dbReference type="SUPFAM" id="SSF52242">
    <property type="entry name" value="Cobalamin (vitamin B12)-binding domain"/>
    <property type="match status" value="1"/>
</dbReference>
<evidence type="ECO:0000256" key="22">
    <source>
        <dbReference type="PIRSR" id="PIRSR000381-1"/>
    </source>
</evidence>
<feature type="domain" description="Hcy-binding" evidence="26">
    <location>
        <begin position="2"/>
        <end position="322"/>
    </location>
</feature>
<dbReference type="GO" id="GO:0005829">
    <property type="term" value="C:cytosol"/>
    <property type="evidence" value="ECO:0007669"/>
    <property type="project" value="TreeGrafter"/>
</dbReference>
<evidence type="ECO:0000313" key="31">
    <source>
        <dbReference type="EMBL" id="MBB6051402.1"/>
    </source>
</evidence>
<dbReference type="AlphaFoldDB" id="A0A7W9SRB8"/>
<dbReference type="Pfam" id="PF00809">
    <property type="entry name" value="Pterin_bind"/>
    <property type="match status" value="1"/>
</dbReference>
<organism evidence="31 32">
    <name type="scientific">Armatimonas rosea</name>
    <dbReference type="NCBI Taxonomy" id="685828"/>
    <lineage>
        <taxon>Bacteria</taxon>
        <taxon>Bacillati</taxon>
        <taxon>Armatimonadota</taxon>
        <taxon>Armatimonadia</taxon>
        <taxon>Armatimonadales</taxon>
        <taxon>Armatimonadaceae</taxon>
        <taxon>Armatimonas</taxon>
    </lineage>
</organism>
<dbReference type="Pfam" id="PF02965">
    <property type="entry name" value="Met_synt_B12"/>
    <property type="match status" value="1"/>
</dbReference>
<evidence type="ECO:0000256" key="2">
    <source>
        <dbReference type="ARBA" id="ARBA00001947"/>
    </source>
</evidence>
<evidence type="ECO:0000256" key="16">
    <source>
        <dbReference type="ARBA" id="ARBA00023167"/>
    </source>
</evidence>
<evidence type="ECO:0000256" key="13">
    <source>
        <dbReference type="ARBA" id="ARBA00022723"/>
    </source>
</evidence>
<keyword evidence="10 21" id="KW-0846">Cobalamin</keyword>
<dbReference type="Gene3D" id="3.40.50.280">
    <property type="entry name" value="Cobalamin-binding domain"/>
    <property type="match status" value="1"/>
</dbReference>
<evidence type="ECO:0000256" key="8">
    <source>
        <dbReference type="ARBA" id="ARBA00022603"/>
    </source>
</evidence>
<feature type="binding site" evidence="23">
    <location>
        <position position="802"/>
    </location>
    <ligand>
        <name>methylcob(III)alamin</name>
        <dbReference type="ChEBI" id="CHEBI:28115"/>
    </ligand>
</feature>
<dbReference type="InterPro" id="IPR050554">
    <property type="entry name" value="Met_Synthase/Corrinoid"/>
</dbReference>
<feature type="binding site" evidence="22 24">
    <location>
        <position position="308"/>
    </location>
    <ligand>
        <name>Zn(2+)</name>
        <dbReference type="ChEBI" id="CHEBI:29105"/>
    </ligand>
</feature>
<evidence type="ECO:0000256" key="4">
    <source>
        <dbReference type="ARBA" id="ARBA00005178"/>
    </source>
</evidence>
<dbReference type="InterPro" id="IPR011005">
    <property type="entry name" value="Dihydropteroate_synth-like_sf"/>
</dbReference>
<dbReference type="SUPFAM" id="SSF47644">
    <property type="entry name" value="Methionine synthase domain"/>
    <property type="match status" value="1"/>
</dbReference>
<evidence type="ECO:0000259" key="30">
    <source>
        <dbReference type="PROSITE" id="PS51337"/>
    </source>
</evidence>
<evidence type="ECO:0000256" key="5">
    <source>
        <dbReference type="ARBA" id="ARBA00010398"/>
    </source>
</evidence>
<dbReference type="InterPro" id="IPR006158">
    <property type="entry name" value="Cobalamin-bd"/>
</dbReference>
<feature type="binding site" evidence="23">
    <location>
        <position position="806"/>
    </location>
    <ligand>
        <name>methylcob(III)alamin</name>
        <dbReference type="ChEBI" id="CHEBI:28115"/>
    </ligand>
</feature>
<keyword evidence="9 21" id="KW-0028">Amino-acid biosynthesis</keyword>
<evidence type="ECO:0000256" key="23">
    <source>
        <dbReference type="PIRSR" id="PIRSR000381-2"/>
    </source>
</evidence>
<dbReference type="EMBL" id="JACHGW010000003">
    <property type="protein sequence ID" value="MBB6051402.1"/>
    <property type="molecule type" value="Genomic_DNA"/>
</dbReference>
<dbReference type="Gene3D" id="3.10.196.10">
    <property type="entry name" value="Vitamin B12-dependent methionine synthase, activation domain"/>
    <property type="match status" value="1"/>
</dbReference>
<keyword evidence="14" id="KW-0677">Repeat</keyword>
<evidence type="ECO:0000256" key="15">
    <source>
        <dbReference type="ARBA" id="ARBA00022833"/>
    </source>
</evidence>
<protein>
    <recommendedName>
        <fullName evidence="7 20">Methionine synthase</fullName>
        <ecNumber evidence="6 20">2.1.1.13</ecNumber>
    </recommendedName>
    <alternativeName>
        <fullName evidence="19 21">5-methyltetrahydrofolate--homocysteine methyltransferase</fullName>
    </alternativeName>
</protein>
<evidence type="ECO:0000256" key="18">
    <source>
        <dbReference type="ARBA" id="ARBA00025552"/>
    </source>
</evidence>